<dbReference type="PANTHER" id="PTHR34219">
    <property type="entry name" value="IRON-REGULATED INNER MEMBRANE PROTEIN-RELATED"/>
    <property type="match status" value="1"/>
</dbReference>
<organism evidence="2 3">
    <name type="scientific">Bizionia echini</name>
    <dbReference type="NCBI Taxonomy" id="649333"/>
    <lineage>
        <taxon>Bacteria</taxon>
        <taxon>Pseudomonadati</taxon>
        <taxon>Bacteroidota</taxon>
        <taxon>Flavobacteriia</taxon>
        <taxon>Flavobacteriales</taxon>
        <taxon>Flavobacteriaceae</taxon>
        <taxon>Bizionia</taxon>
    </lineage>
</organism>
<evidence type="ECO:0000313" key="2">
    <source>
        <dbReference type="EMBL" id="SFN37735.1"/>
    </source>
</evidence>
<protein>
    <submittedName>
        <fullName evidence="2">Uncharacterized iron-regulated membrane protein</fullName>
    </submittedName>
</protein>
<dbReference type="Pfam" id="PF03929">
    <property type="entry name" value="PepSY_TM"/>
    <property type="match status" value="1"/>
</dbReference>
<dbReference type="Proteomes" id="UP000198705">
    <property type="component" value="Unassembled WGS sequence"/>
</dbReference>
<evidence type="ECO:0000313" key="3">
    <source>
        <dbReference type="Proteomes" id="UP000198705"/>
    </source>
</evidence>
<proteinExistence type="predicted"/>
<dbReference type="PANTHER" id="PTHR34219:SF3">
    <property type="entry name" value="BLL7967 PROTEIN"/>
    <property type="match status" value="1"/>
</dbReference>
<reference evidence="3" key="1">
    <citation type="submission" date="2016-10" db="EMBL/GenBank/DDBJ databases">
        <authorList>
            <person name="Varghese N."/>
            <person name="Submissions S."/>
        </authorList>
    </citation>
    <scope>NUCLEOTIDE SEQUENCE [LARGE SCALE GENOMIC DNA]</scope>
    <source>
        <strain evidence="3">DSM 23925</strain>
    </source>
</reference>
<keyword evidence="1" id="KW-0472">Membrane</keyword>
<keyword evidence="3" id="KW-1185">Reference proteome</keyword>
<dbReference type="EMBL" id="FOVN01000001">
    <property type="protein sequence ID" value="SFN37735.1"/>
    <property type="molecule type" value="Genomic_DNA"/>
</dbReference>
<feature type="transmembrane region" description="Helical" evidence="1">
    <location>
        <begin position="213"/>
        <end position="233"/>
    </location>
</feature>
<dbReference type="AlphaFoldDB" id="A0A1I4YIA6"/>
<keyword evidence="1" id="KW-0812">Transmembrane</keyword>
<accession>A0A1I4YIA6</accession>
<sequence>MQPKILVGNSFYMSILKSFKKKQKNKWKRYAGILHLWLGLCSGLIVFVIAITGCIFVFHDEIKDVVYDWRFVPEQNRPFVKPSIIINNLQDIYPGITADMVVYNTPNRPATVHIFLNEIPHDVYFNPYSGDLIHIQNLNKDFFMIVETLHRFLLLPEEIGKQVTGIATIIFLFMLISGIVLWWPKKWKKVSHNLTVKWSARWRRKNYDWHRASGFYMILPAMFLAITGLAFSYEWVNNSFYTLGNLNSHVEAFNEPKAFPDVFESEPEAIDMAFFTTIAKLPNSEMYFVWDQGQGLPIITGAYPKALAFDHQSNFYFHPQTGHLLTTQFYNAKSGGVQLQEMTYGLHTGQYLGVFGKIMAFIGSLFIASLPVTGFIIWYGRRKKNS</sequence>
<dbReference type="STRING" id="649333.SAMN04487989_10124"/>
<feature type="transmembrane region" description="Helical" evidence="1">
    <location>
        <begin position="358"/>
        <end position="380"/>
    </location>
</feature>
<name>A0A1I4YIA6_9FLAO</name>
<keyword evidence="1" id="KW-1133">Transmembrane helix</keyword>
<dbReference type="InterPro" id="IPR005625">
    <property type="entry name" value="PepSY-ass_TM"/>
</dbReference>
<feature type="transmembrane region" description="Helical" evidence="1">
    <location>
        <begin position="30"/>
        <end position="58"/>
    </location>
</feature>
<evidence type="ECO:0000256" key="1">
    <source>
        <dbReference type="SAM" id="Phobius"/>
    </source>
</evidence>
<feature type="transmembrane region" description="Helical" evidence="1">
    <location>
        <begin position="163"/>
        <end position="183"/>
    </location>
</feature>
<gene>
    <name evidence="2" type="ORF">SAMN04487989_10124</name>
</gene>